<evidence type="ECO:0000313" key="6">
    <source>
        <dbReference type="EMBL" id="TXL73088.1"/>
    </source>
</evidence>
<comment type="subcellular location">
    <subcellularLocation>
        <location evidence="1">Cell outer membrane</location>
    </subcellularLocation>
</comment>
<dbReference type="InterPro" id="IPR006664">
    <property type="entry name" value="OMP_bac"/>
</dbReference>
<keyword evidence="3" id="KW-0998">Cell outer membrane</keyword>
<proteinExistence type="predicted"/>
<dbReference type="SUPFAM" id="SSF103515">
    <property type="entry name" value="Autotransporter"/>
    <property type="match status" value="1"/>
</dbReference>
<dbReference type="PROSITE" id="PS51123">
    <property type="entry name" value="OMPA_2"/>
    <property type="match status" value="1"/>
</dbReference>
<dbReference type="EMBL" id="VDUZ01000028">
    <property type="protein sequence ID" value="TXL73088.1"/>
    <property type="molecule type" value="Genomic_DNA"/>
</dbReference>
<sequence>MSEASTIPGKAGRGDGWGIDGKLGYRFDGAYDLALGGRYFDRSKGKGAGVFDWHGTKNTYWNIDAEVGYNITGPGYGVRPFIGIRYQQWRASFADSVAPVFGGGEYSWGVGPRIGVDASLRLTDIVSLFGGIDTAFLYGKTKGKTSVPPGGSLNSERLIWDIGGRIGIDVELAPLWHLGVGYKVEWFDGVNHALSQGGGGPKGRSGELVHGPFVRLAYNWGAPPPGAPAVAPPVPGATRSFIVFFDFDKSNLTPTAVQTIKQASDQAKSGRTTRIDVTGHTDRAGTDAYNMALSLRRANAVKNELVRTGIPATQIAVVGRGESQPLVPTADGVREPQNRRVEIVLN</sequence>
<dbReference type="PANTHER" id="PTHR30329:SF21">
    <property type="entry name" value="LIPOPROTEIN YIAD-RELATED"/>
    <property type="match status" value="1"/>
</dbReference>
<evidence type="ECO:0000313" key="7">
    <source>
        <dbReference type="EMBL" id="TXL73089.1"/>
    </source>
</evidence>
<dbReference type="Pfam" id="PF05150">
    <property type="entry name" value="Legionella_OMP"/>
    <property type="match status" value="1"/>
</dbReference>
<dbReference type="EMBL" id="VDUZ01000028">
    <property type="protein sequence ID" value="TXL73089.1"/>
    <property type="molecule type" value="Genomic_DNA"/>
</dbReference>
<dbReference type="InterPro" id="IPR006665">
    <property type="entry name" value="OmpA-like"/>
</dbReference>
<comment type="caution">
    <text evidence="6">The sequence shown here is derived from an EMBL/GenBank/DDBJ whole genome shotgun (WGS) entry which is preliminary data.</text>
</comment>
<dbReference type="SUPFAM" id="SSF103088">
    <property type="entry name" value="OmpA-like"/>
    <property type="match status" value="1"/>
</dbReference>
<dbReference type="OrthoDB" id="189250at2"/>
<name>A0A5C8PH16_9HYPH</name>
<dbReference type="Pfam" id="PF00691">
    <property type="entry name" value="OmpA"/>
    <property type="match status" value="1"/>
</dbReference>
<keyword evidence="2 4" id="KW-0472">Membrane</keyword>
<dbReference type="InterPro" id="IPR036737">
    <property type="entry name" value="OmpA-like_sf"/>
</dbReference>
<dbReference type="CDD" id="cd07185">
    <property type="entry name" value="OmpA_C-like"/>
    <property type="match status" value="1"/>
</dbReference>
<evidence type="ECO:0000256" key="1">
    <source>
        <dbReference type="ARBA" id="ARBA00004442"/>
    </source>
</evidence>
<dbReference type="InterPro" id="IPR050330">
    <property type="entry name" value="Bact_OuterMem_StrucFunc"/>
</dbReference>
<dbReference type="InterPro" id="IPR007825">
    <property type="entry name" value="Major_OMP_Legionella"/>
</dbReference>
<evidence type="ECO:0000259" key="5">
    <source>
        <dbReference type="PROSITE" id="PS51123"/>
    </source>
</evidence>
<dbReference type="GO" id="GO:0009279">
    <property type="term" value="C:cell outer membrane"/>
    <property type="evidence" value="ECO:0007669"/>
    <property type="project" value="UniProtKB-SubCell"/>
</dbReference>
<protein>
    <submittedName>
        <fullName evidence="6">OmpA family protein</fullName>
    </submittedName>
</protein>
<evidence type="ECO:0000313" key="8">
    <source>
        <dbReference type="Proteomes" id="UP000321638"/>
    </source>
</evidence>
<evidence type="ECO:0000256" key="3">
    <source>
        <dbReference type="ARBA" id="ARBA00023237"/>
    </source>
</evidence>
<keyword evidence="8" id="KW-1185">Reference proteome</keyword>
<dbReference type="PRINTS" id="PR01021">
    <property type="entry name" value="OMPADOMAIN"/>
</dbReference>
<evidence type="ECO:0000256" key="4">
    <source>
        <dbReference type="PROSITE-ProRule" id="PRU00473"/>
    </source>
</evidence>
<feature type="domain" description="OmpA-like" evidence="5">
    <location>
        <begin position="237"/>
        <end position="346"/>
    </location>
</feature>
<reference evidence="6 8" key="1">
    <citation type="submission" date="2019-06" db="EMBL/GenBank/DDBJ databases">
        <title>New taxonomy in bacterial strain CC-CFT640, isolated from vineyard.</title>
        <authorList>
            <person name="Lin S.-Y."/>
            <person name="Tsai C.-F."/>
            <person name="Young C.-C."/>
        </authorList>
    </citation>
    <scope>NUCLEOTIDE SEQUENCE [LARGE SCALE GENOMIC DNA]</scope>
    <source>
        <strain evidence="6 8">CC-CFT640</strain>
    </source>
</reference>
<evidence type="ECO:0000256" key="2">
    <source>
        <dbReference type="ARBA" id="ARBA00023136"/>
    </source>
</evidence>
<dbReference type="Proteomes" id="UP000321638">
    <property type="component" value="Unassembled WGS sequence"/>
</dbReference>
<organism evidence="6 8">
    <name type="scientific">Vineibacter terrae</name>
    <dbReference type="NCBI Taxonomy" id="2586908"/>
    <lineage>
        <taxon>Bacteria</taxon>
        <taxon>Pseudomonadati</taxon>
        <taxon>Pseudomonadota</taxon>
        <taxon>Alphaproteobacteria</taxon>
        <taxon>Hyphomicrobiales</taxon>
        <taxon>Vineibacter</taxon>
    </lineage>
</organism>
<dbReference type="InterPro" id="IPR036709">
    <property type="entry name" value="Autotransporte_beta_dom_sf"/>
</dbReference>
<gene>
    <name evidence="6" type="ORF">FHP25_22710</name>
    <name evidence="7" type="ORF">FHP25_22715</name>
</gene>
<dbReference type="AlphaFoldDB" id="A0A5C8PH16"/>
<dbReference type="Gene3D" id="2.40.160.20">
    <property type="match status" value="1"/>
</dbReference>
<accession>A0A5C8PH16</accession>
<dbReference type="PANTHER" id="PTHR30329">
    <property type="entry name" value="STATOR ELEMENT OF FLAGELLAR MOTOR COMPLEX"/>
    <property type="match status" value="1"/>
</dbReference>
<dbReference type="Gene3D" id="3.30.1330.60">
    <property type="entry name" value="OmpA-like domain"/>
    <property type="match status" value="1"/>
</dbReference>